<dbReference type="InterPro" id="IPR036388">
    <property type="entry name" value="WH-like_DNA-bd_sf"/>
</dbReference>
<dbReference type="PANTHER" id="PTHR43537">
    <property type="entry name" value="TRANSCRIPTIONAL REGULATOR, GNTR FAMILY"/>
    <property type="match status" value="1"/>
</dbReference>
<accession>A0A8A0RHV6</accession>
<keyword evidence="4" id="KW-0175">Coiled coil</keyword>
<dbReference type="Proteomes" id="UP000662904">
    <property type="component" value="Chromosome"/>
</dbReference>
<dbReference type="PANTHER" id="PTHR43537:SF43">
    <property type="entry name" value="GNTR-FAMILY TRANSCRIPTIONAL REGULATOR"/>
    <property type="match status" value="1"/>
</dbReference>
<dbReference type="Gene3D" id="1.10.10.10">
    <property type="entry name" value="Winged helix-like DNA-binding domain superfamily/Winged helix DNA-binding domain"/>
    <property type="match status" value="1"/>
</dbReference>
<dbReference type="InterPro" id="IPR008920">
    <property type="entry name" value="TF_FadR/GntR_C"/>
</dbReference>
<dbReference type="Pfam" id="PF08461">
    <property type="entry name" value="WHD_RNase_R"/>
    <property type="match status" value="1"/>
</dbReference>
<dbReference type="SMART" id="SM00895">
    <property type="entry name" value="FCD"/>
    <property type="match status" value="1"/>
</dbReference>
<organism evidence="6 7">
    <name type="scientific">Koleobacter methoxysyntrophicus</name>
    <dbReference type="NCBI Taxonomy" id="2751313"/>
    <lineage>
        <taxon>Bacteria</taxon>
        <taxon>Bacillati</taxon>
        <taxon>Bacillota</taxon>
        <taxon>Clostridia</taxon>
        <taxon>Koleobacterales</taxon>
        <taxon>Koleobacteraceae</taxon>
        <taxon>Koleobacter</taxon>
    </lineage>
</organism>
<dbReference type="InterPro" id="IPR036390">
    <property type="entry name" value="WH_DNA-bd_sf"/>
</dbReference>
<dbReference type="EMBL" id="CP059066">
    <property type="protein sequence ID" value="QSQ07835.1"/>
    <property type="molecule type" value="Genomic_DNA"/>
</dbReference>
<dbReference type="GO" id="GO:0003677">
    <property type="term" value="F:DNA binding"/>
    <property type="evidence" value="ECO:0007669"/>
    <property type="project" value="UniProtKB-KW"/>
</dbReference>
<feature type="coiled-coil region" evidence="4">
    <location>
        <begin position="123"/>
        <end position="150"/>
    </location>
</feature>
<dbReference type="SUPFAM" id="SSF46785">
    <property type="entry name" value="Winged helix' DNA-binding domain"/>
    <property type="match status" value="1"/>
</dbReference>
<dbReference type="AlphaFoldDB" id="A0A8A0RHV6"/>
<sequence length="244" mass="28194">MKNIVDEKELVILKMIRDSEEPIGSWAIADKLAEVGISVSSATAGRMLNRLEKLGFLEKKKFKGRVITKKGQEAIANIKKIQKIDFHRNELMKFINSQVLEEYLMVLEARKAIEGATARLAAKNITVEEIKRLEEILKEQERNYSLHRSITNNDLDFHKTIARASGNRVLENLYHIISMSGQQSEIFEFIRETVGAPYMVSHKRIYEALKKGDAVEAEKCMILHIENLVSDVKKYWEQYQRKKT</sequence>
<dbReference type="SUPFAM" id="SSF48008">
    <property type="entry name" value="GntR ligand-binding domain-like"/>
    <property type="match status" value="1"/>
</dbReference>
<reference evidence="6" key="1">
    <citation type="submission" date="2020-07" db="EMBL/GenBank/DDBJ databases">
        <title>Koleobacter methoxysyntrophicus gen. nov., sp. nov., a novel anaerobic bacterium isolated from deep subsurface oil field and proposal of Koleobacterales ord. nov. in the phylum Firmicutes.</title>
        <authorList>
            <person name="Sakamoto S."/>
            <person name="Tamaki H."/>
        </authorList>
    </citation>
    <scope>NUCLEOTIDE SEQUENCE</scope>
    <source>
        <strain evidence="6">NRmbB1</strain>
    </source>
</reference>
<keyword evidence="7" id="KW-1185">Reference proteome</keyword>
<evidence type="ECO:0000256" key="1">
    <source>
        <dbReference type="ARBA" id="ARBA00023015"/>
    </source>
</evidence>
<keyword evidence="1" id="KW-0805">Transcription regulation</keyword>
<proteinExistence type="predicted"/>
<keyword evidence="3" id="KW-0804">Transcription</keyword>
<dbReference type="Pfam" id="PF07729">
    <property type="entry name" value="FCD"/>
    <property type="match status" value="1"/>
</dbReference>
<dbReference type="InterPro" id="IPR011711">
    <property type="entry name" value="GntR_C"/>
</dbReference>
<feature type="domain" description="GntR C-terminal" evidence="5">
    <location>
        <begin position="105"/>
        <end position="227"/>
    </location>
</feature>
<dbReference type="RefSeq" id="WP_206708086.1">
    <property type="nucleotide sequence ID" value="NZ_CP059066.1"/>
</dbReference>
<evidence type="ECO:0000256" key="2">
    <source>
        <dbReference type="ARBA" id="ARBA00023125"/>
    </source>
</evidence>
<evidence type="ECO:0000256" key="4">
    <source>
        <dbReference type="SAM" id="Coils"/>
    </source>
</evidence>
<keyword evidence="2" id="KW-0238">DNA-binding</keyword>
<dbReference type="KEGG" id="kme:H0A61_00152"/>
<dbReference type="InterPro" id="IPR013668">
    <property type="entry name" value="RNase_R_HTH_12"/>
</dbReference>
<protein>
    <submittedName>
        <fullName evidence="6">HTH-type transcriptional regulator LutR</fullName>
    </submittedName>
</protein>
<gene>
    <name evidence="6" type="primary">lutR_1</name>
    <name evidence="6" type="ORF">H0A61_00152</name>
</gene>
<dbReference type="Gene3D" id="1.20.120.530">
    <property type="entry name" value="GntR ligand-binding domain-like"/>
    <property type="match status" value="1"/>
</dbReference>
<evidence type="ECO:0000313" key="7">
    <source>
        <dbReference type="Proteomes" id="UP000662904"/>
    </source>
</evidence>
<evidence type="ECO:0000313" key="6">
    <source>
        <dbReference type="EMBL" id="QSQ07835.1"/>
    </source>
</evidence>
<evidence type="ECO:0000256" key="3">
    <source>
        <dbReference type="ARBA" id="ARBA00023163"/>
    </source>
</evidence>
<evidence type="ECO:0000259" key="5">
    <source>
        <dbReference type="SMART" id="SM00895"/>
    </source>
</evidence>
<name>A0A8A0RHV6_9FIRM</name>